<dbReference type="InterPro" id="IPR000711">
    <property type="entry name" value="ATPase_OSCP/dsu"/>
</dbReference>
<proteinExistence type="inferred from homology"/>
<comment type="subcellular location">
    <subcellularLocation>
        <location evidence="8">Cell membrane</location>
        <topology evidence="8">Peripheral membrane protein</topology>
    </subcellularLocation>
    <subcellularLocation>
        <location evidence="1">Membrane</location>
    </subcellularLocation>
</comment>
<dbReference type="InterPro" id="IPR026015">
    <property type="entry name" value="ATP_synth_OSCP/delta_N_sf"/>
</dbReference>
<dbReference type="Pfam" id="PF00213">
    <property type="entry name" value="OSCP"/>
    <property type="match status" value="1"/>
</dbReference>
<dbReference type="GO" id="GO:0046933">
    <property type="term" value="F:proton-transporting ATP synthase activity, rotational mechanism"/>
    <property type="evidence" value="ECO:0007669"/>
    <property type="project" value="UniProtKB-UniRule"/>
</dbReference>
<gene>
    <name evidence="8" type="primary">atpH</name>
    <name evidence="9" type="ORF">IV74_GL000315</name>
</gene>
<comment type="caution">
    <text evidence="9">The sequence shown here is derived from an EMBL/GenBank/DDBJ whole genome shotgun (WGS) entry which is preliminary data.</text>
</comment>
<keyword evidence="8" id="KW-1003">Cell membrane</keyword>
<dbReference type="RefSeq" id="WP_034571062.1">
    <property type="nucleotide sequence ID" value="NZ_JQBS01000007.1"/>
</dbReference>
<evidence type="ECO:0000256" key="5">
    <source>
        <dbReference type="ARBA" id="ARBA00023136"/>
    </source>
</evidence>
<dbReference type="PROSITE" id="PS00389">
    <property type="entry name" value="ATPASE_DELTA"/>
    <property type="match status" value="1"/>
</dbReference>
<name>A0A0R2I4J1_CARDV</name>
<evidence type="ECO:0000256" key="2">
    <source>
        <dbReference type="ARBA" id="ARBA00022448"/>
    </source>
</evidence>
<dbReference type="HAMAP" id="MF_01416">
    <property type="entry name" value="ATP_synth_delta_bact"/>
    <property type="match status" value="1"/>
</dbReference>
<dbReference type="SUPFAM" id="SSF47928">
    <property type="entry name" value="N-terminal domain of the delta subunit of the F1F0-ATP synthase"/>
    <property type="match status" value="1"/>
</dbReference>
<keyword evidence="7 8" id="KW-0066">ATP synthesis</keyword>
<evidence type="ECO:0000256" key="8">
    <source>
        <dbReference type="HAMAP-Rule" id="MF_01416"/>
    </source>
</evidence>
<evidence type="ECO:0000256" key="7">
    <source>
        <dbReference type="ARBA" id="ARBA00023310"/>
    </source>
</evidence>
<dbReference type="eggNOG" id="COG0712">
    <property type="taxonomic scope" value="Bacteria"/>
</dbReference>
<evidence type="ECO:0000256" key="1">
    <source>
        <dbReference type="ARBA" id="ARBA00004370"/>
    </source>
</evidence>
<comment type="similarity">
    <text evidence="8">Belongs to the ATPase delta chain family.</text>
</comment>
<dbReference type="NCBIfam" id="TIGR01145">
    <property type="entry name" value="ATP_synt_delta"/>
    <property type="match status" value="1"/>
</dbReference>
<dbReference type="EMBL" id="JQBS01000007">
    <property type="protein sequence ID" value="KRN57333.1"/>
    <property type="molecule type" value="Genomic_DNA"/>
</dbReference>
<keyword evidence="6 8" id="KW-0139">CF(1)</keyword>
<keyword evidence="3 8" id="KW-0375">Hydrogen ion transport</keyword>
<dbReference type="PANTHER" id="PTHR11910">
    <property type="entry name" value="ATP SYNTHASE DELTA CHAIN"/>
    <property type="match status" value="1"/>
</dbReference>
<evidence type="ECO:0000256" key="4">
    <source>
        <dbReference type="ARBA" id="ARBA00023065"/>
    </source>
</evidence>
<dbReference type="GeneID" id="89588309"/>
<keyword evidence="4 8" id="KW-0406">Ion transport</keyword>
<evidence type="ECO:0000256" key="6">
    <source>
        <dbReference type="ARBA" id="ARBA00023196"/>
    </source>
</evidence>
<dbReference type="Gene3D" id="1.10.520.20">
    <property type="entry name" value="N-terminal domain of the delta subunit of the F1F0-ATP synthase"/>
    <property type="match status" value="1"/>
</dbReference>
<accession>A0A0R2I4J1</accession>
<dbReference type="InterPro" id="IPR020781">
    <property type="entry name" value="ATPase_OSCP/d_CS"/>
</dbReference>
<keyword evidence="10" id="KW-1185">Reference proteome</keyword>
<evidence type="ECO:0000313" key="9">
    <source>
        <dbReference type="EMBL" id="KRN57333.1"/>
    </source>
</evidence>
<keyword evidence="2 8" id="KW-0813">Transport</keyword>
<comment type="function">
    <text evidence="8">This protein is part of the stalk that links CF(0) to CF(1). It either transmits conformational changes from CF(0) to CF(1) or is implicated in proton conduction.</text>
</comment>
<evidence type="ECO:0000256" key="3">
    <source>
        <dbReference type="ARBA" id="ARBA00022781"/>
    </source>
</evidence>
<dbReference type="GO" id="GO:0045259">
    <property type="term" value="C:proton-transporting ATP synthase complex"/>
    <property type="evidence" value="ECO:0007669"/>
    <property type="project" value="UniProtKB-KW"/>
</dbReference>
<organism evidence="9 10">
    <name type="scientific">Carnobacterium divergens DSM 20623</name>
    <dbReference type="NCBI Taxonomy" id="1449336"/>
    <lineage>
        <taxon>Bacteria</taxon>
        <taxon>Bacillati</taxon>
        <taxon>Bacillota</taxon>
        <taxon>Bacilli</taxon>
        <taxon>Lactobacillales</taxon>
        <taxon>Carnobacteriaceae</taxon>
        <taxon>Carnobacterium</taxon>
    </lineage>
</organism>
<evidence type="ECO:0000313" key="10">
    <source>
        <dbReference type="Proteomes" id="UP000051658"/>
    </source>
</evidence>
<comment type="function">
    <text evidence="8">F(1)F(0) ATP synthase produces ATP from ADP in the presence of a proton or sodium gradient. F-type ATPases consist of two structural domains, F(1) containing the extramembraneous catalytic core and F(0) containing the membrane proton channel, linked together by a central stalk and a peripheral stalk. During catalysis, ATP synthesis in the catalytic domain of F(1) is coupled via a rotary mechanism of the central stalk subunits to proton translocation.</text>
</comment>
<dbReference type="AlphaFoldDB" id="A0A0R2I4J1"/>
<dbReference type="Proteomes" id="UP000051658">
    <property type="component" value="Unassembled WGS sequence"/>
</dbReference>
<protein>
    <recommendedName>
        <fullName evidence="8">ATP synthase subunit delta</fullName>
    </recommendedName>
    <alternativeName>
        <fullName evidence="8">ATP synthase F(1) sector subunit delta</fullName>
    </alternativeName>
    <alternativeName>
        <fullName evidence="8">F-type ATPase subunit delta</fullName>
        <shortName evidence="8">F-ATPase subunit delta</shortName>
    </alternativeName>
</protein>
<dbReference type="GO" id="GO:0005886">
    <property type="term" value="C:plasma membrane"/>
    <property type="evidence" value="ECO:0007669"/>
    <property type="project" value="UniProtKB-SubCell"/>
</dbReference>
<dbReference type="PRINTS" id="PR00125">
    <property type="entry name" value="ATPASEDELTA"/>
</dbReference>
<dbReference type="PATRIC" id="fig|1449336.4.peg.322"/>
<sequence>MKLNKHTVATRYAKAYYNLAEEHDCIKEAFDNMMDIRQIFGENPGLGLVLSDARLTLAQKRPIVDNLIKNFPELMQNFVLMIFDYDRMGDMELIVDEFEKLYDHKNRTILAKVTTAVPLTEAQKTRLADVFVKKLDGKKVIFDEVVDPEILGGVIIEAEHQIFDGSIRLNLETLKKQIAK</sequence>
<keyword evidence="5 8" id="KW-0472">Membrane</keyword>
<reference evidence="9 10" key="1">
    <citation type="journal article" date="2015" name="Genome Announc.">
        <title>Expanding the biotechnology potential of lactobacilli through comparative genomics of 213 strains and associated genera.</title>
        <authorList>
            <person name="Sun Z."/>
            <person name="Harris H.M."/>
            <person name="McCann A."/>
            <person name="Guo C."/>
            <person name="Argimon S."/>
            <person name="Zhang W."/>
            <person name="Yang X."/>
            <person name="Jeffery I.B."/>
            <person name="Cooney J.C."/>
            <person name="Kagawa T.F."/>
            <person name="Liu W."/>
            <person name="Song Y."/>
            <person name="Salvetti E."/>
            <person name="Wrobel A."/>
            <person name="Rasinkangas P."/>
            <person name="Parkhill J."/>
            <person name="Rea M.C."/>
            <person name="O'Sullivan O."/>
            <person name="Ritari J."/>
            <person name="Douillard F.P."/>
            <person name="Paul Ross R."/>
            <person name="Yang R."/>
            <person name="Briner A.E."/>
            <person name="Felis G.E."/>
            <person name="de Vos W.M."/>
            <person name="Barrangou R."/>
            <person name="Klaenhammer T.R."/>
            <person name="Caufield P.W."/>
            <person name="Cui Y."/>
            <person name="Zhang H."/>
            <person name="O'Toole P.W."/>
        </authorList>
    </citation>
    <scope>NUCLEOTIDE SEQUENCE [LARGE SCALE GENOMIC DNA]</scope>
    <source>
        <strain evidence="9 10">DSM 20623</strain>
    </source>
</reference>